<keyword evidence="8" id="KW-1185">Reference proteome</keyword>
<dbReference type="AlphaFoldDB" id="G8R293"/>
<keyword evidence="3 6" id="KW-0812">Transmembrane</keyword>
<dbReference type="RefSeq" id="WP_014202239.1">
    <property type="nucleotide sequence ID" value="NC_016599.1"/>
</dbReference>
<dbReference type="OrthoDB" id="981917at2"/>
<dbReference type="InterPro" id="IPR005171">
    <property type="entry name" value="Cyt_c_oxidase_su4_prok"/>
</dbReference>
<dbReference type="HOGENOM" id="CLU_148689_1_1_10"/>
<keyword evidence="4 6" id="KW-1133">Transmembrane helix</keyword>
<keyword evidence="5 6" id="KW-0472">Membrane</keyword>
<evidence type="ECO:0000256" key="6">
    <source>
        <dbReference type="SAM" id="Phobius"/>
    </source>
</evidence>
<dbReference type="GO" id="GO:0005886">
    <property type="term" value="C:plasma membrane"/>
    <property type="evidence" value="ECO:0007669"/>
    <property type="project" value="UniProtKB-SubCell"/>
</dbReference>
<feature type="transmembrane region" description="Helical" evidence="6">
    <location>
        <begin position="20"/>
        <end position="41"/>
    </location>
</feature>
<keyword evidence="2" id="KW-1003">Cell membrane</keyword>
<evidence type="ECO:0000256" key="5">
    <source>
        <dbReference type="ARBA" id="ARBA00023136"/>
    </source>
</evidence>
<proteinExistence type="predicted"/>
<evidence type="ECO:0000313" key="8">
    <source>
        <dbReference type="Proteomes" id="UP000005631"/>
    </source>
</evidence>
<evidence type="ECO:0000256" key="2">
    <source>
        <dbReference type="ARBA" id="ARBA00022475"/>
    </source>
</evidence>
<feature type="transmembrane region" description="Helical" evidence="6">
    <location>
        <begin position="53"/>
        <end position="73"/>
    </location>
</feature>
<comment type="subcellular location">
    <subcellularLocation>
        <location evidence="1">Cell membrane</location>
        <topology evidence="1">Multi-pass membrane protein</topology>
    </subcellularLocation>
</comment>
<evidence type="ECO:0000256" key="3">
    <source>
        <dbReference type="ARBA" id="ARBA00022692"/>
    </source>
</evidence>
<dbReference type="eggNOG" id="COG5605">
    <property type="taxonomic scope" value="Bacteria"/>
</dbReference>
<dbReference type="PATRIC" id="fig|926562.3.peg.1910"/>
<evidence type="ECO:0000256" key="1">
    <source>
        <dbReference type="ARBA" id="ARBA00004651"/>
    </source>
</evidence>
<dbReference type="KEGG" id="oho:Oweho_1904"/>
<evidence type="ECO:0000313" key="7">
    <source>
        <dbReference type="EMBL" id="AEV32883.1"/>
    </source>
</evidence>
<organism evidence="7 8">
    <name type="scientific">Owenweeksia hongkongensis (strain DSM 17368 / CIP 108786 / JCM 12287 / NRRL B-23963 / UST20020801)</name>
    <dbReference type="NCBI Taxonomy" id="926562"/>
    <lineage>
        <taxon>Bacteria</taxon>
        <taxon>Pseudomonadati</taxon>
        <taxon>Bacteroidota</taxon>
        <taxon>Flavobacteriia</taxon>
        <taxon>Flavobacteriales</taxon>
        <taxon>Owenweeksiaceae</taxon>
        <taxon>Owenweeksia</taxon>
    </lineage>
</organism>
<protein>
    <recommendedName>
        <fullName evidence="9">Small integral membrane protein</fullName>
    </recommendedName>
</protein>
<evidence type="ECO:0008006" key="9">
    <source>
        <dbReference type="Google" id="ProtNLM"/>
    </source>
</evidence>
<accession>G8R293</accession>
<name>G8R293_OWEHD</name>
<feature type="transmembrane region" description="Helical" evidence="6">
    <location>
        <begin position="85"/>
        <end position="105"/>
    </location>
</feature>
<reference evidence="7 8" key="1">
    <citation type="journal article" date="2012" name="Stand. Genomic Sci.">
        <title>Genome sequence of the orange-pigmented seawater bacterium Owenweeksia hongkongensis type strain (UST20020801(T)).</title>
        <authorList>
            <person name="Riedel T."/>
            <person name="Held B."/>
            <person name="Nolan M."/>
            <person name="Lucas S."/>
            <person name="Lapidus A."/>
            <person name="Tice H."/>
            <person name="Del Rio T.G."/>
            <person name="Cheng J.F."/>
            <person name="Han C."/>
            <person name="Tapia R."/>
            <person name="Goodwin L.A."/>
            <person name="Pitluck S."/>
            <person name="Liolios K."/>
            <person name="Mavromatis K."/>
            <person name="Pagani I."/>
            <person name="Ivanova N."/>
            <person name="Mikhailova N."/>
            <person name="Pati A."/>
            <person name="Chen A."/>
            <person name="Palaniappan K."/>
            <person name="Rohde M."/>
            <person name="Tindall B.J."/>
            <person name="Detter J.C."/>
            <person name="Goker M."/>
            <person name="Woyke T."/>
            <person name="Bristow J."/>
            <person name="Eisen J.A."/>
            <person name="Markowitz V."/>
            <person name="Hugenholtz P."/>
            <person name="Klenk H.P."/>
            <person name="Kyrpides N.C."/>
        </authorList>
    </citation>
    <scope>NUCLEOTIDE SEQUENCE</scope>
    <source>
        <strain evidence="8">DSM 17368 / JCM 12287 / NRRL B-23963</strain>
    </source>
</reference>
<dbReference type="Pfam" id="PF03626">
    <property type="entry name" value="COX4_pro"/>
    <property type="match status" value="1"/>
</dbReference>
<evidence type="ECO:0000256" key="4">
    <source>
        <dbReference type="ARBA" id="ARBA00022989"/>
    </source>
</evidence>
<dbReference type="Proteomes" id="UP000005631">
    <property type="component" value="Chromosome"/>
</dbReference>
<dbReference type="EMBL" id="CP003156">
    <property type="protein sequence ID" value="AEV32883.1"/>
    <property type="molecule type" value="Genomic_DNA"/>
</dbReference>
<sequence>MSHNPNLPSEHHESPEGIWWIWKVFILLLVVTAVEVILGLIKPEFLMGHFMGTSVLNIIFIVLTLVKAFYIVAEFMHVKFERKNLVWTLALPAIILIPYLAFIVLSEGSYMKV</sequence>
<dbReference type="STRING" id="926562.Oweho_1904"/>
<gene>
    <name evidence="7" type="ordered locus">Oweho_1904</name>
</gene>